<sequence>MATKATFCSAPRVEAAKRRKRTRVCASKGFGKRPEPSEKPRRKSAQEQQSQQFDQVVQGGGKAYAVFVRIRGRDRSGPGPSGTYQWFPVGSVAVQDESAVEKAIYRAEKPLLNAAFKMYPQLATKKNDPGLEYGFRLRDARQMSESEIRAGGDPFANVVVAQPPTGEEEKGSNPFLDAIGRFERWVVKGQ</sequence>
<dbReference type="EMBL" id="HBIS01007806">
    <property type="protein sequence ID" value="CAE0612916.1"/>
    <property type="molecule type" value="Transcribed_RNA"/>
</dbReference>
<dbReference type="InterPro" id="IPR045388">
    <property type="entry name" value="HHL1-like"/>
</dbReference>
<proteinExistence type="predicted"/>
<dbReference type="Pfam" id="PF20133">
    <property type="entry name" value="HHL1-like"/>
    <property type="match status" value="1"/>
</dbReference>
<evidence type="ECO:0000256" key="1">
    <source>
        <dbReference type="SAM" id="MobiDB-lite"/>
    </source>
</evidence>
<protein>
    <submittedName>
        <fullName evidence="2">Uncharacterized protein</fullName>
    </submittedName>
</protein>
<organism evidence="2">
    <name type="scientific">Picocystis salinarum</name>
    <dbReference type="NCBI Taxonomy" id="88271"/>
    <lineage>
        <taxon>Eukaryota</taxon>
        <taxon>Viridiplantae</taxon>
        <taxon>Chlorophyta</taxon>
        <taxon>Picocystophyceae</taxon>
        <taxon>Picocystales</taxon>
        <taxon>Picocystaceae</taxon>
        <taxon>Picocystis</taxon>
    </lineage>
</organism>
<dbReference type="AlphaFoldDB" id="A0A7S3UFW3"/>
<reference evidence="2" key="1">
    <citation type="submission" date="2021-01" db="EMBL/GenBank/DDBJ databases">
        <authorList>
            <person name="Corre E."/>
            <person name="Pelletier E."/>
            <person name="Niang G."/>
            <person name="Scheremetjew M."/>
            <person name="Finn R."/>
            <person name="Kale V."/>
            <person name="Holt S."/>
            <person name="Cochrane G."/>
            <person name="Meng A."/>
            <person name="Brown T."/>
            <person name="Cohen L."/>
        </authorList>
    </citation>
    <scope>NUCLEOTIDE SEQUENCE</scope>
    <source>
        <strain evidence="2">CCMP1897</strain>
    </source>
</reference>
<accession>A0A7S3UFW3</accession>
<name>A0A7S3UFW3_9CHLO</name>
<gene>
    <name evidence="2" type="ORF">PSAL00342_LOCUS6815</name>
</gene>
<evidence type="ECO:0000313" key="2">
    <source>
        <dbReference type="EMBL" id="CAE0612916.1"/>
    </source>
</evidence>
<feature type="region of interest" description="Disordered" evidence="1">
    <location>
        <begin position="18"/>
        <end position="57"/>
    </location>
</feature>
<feature type="compositionally biased region" description="Low complexity" evidence="1">
    <location>
        <begin position="46"/>
        <end position="57"/>
    </location>
</feature>